<keyword evidence="3" id="KW-1185">Reference proteome</keyword>
<evidence type="ECO:0000256" key="1">
    <source>
        <dbReference type="SAM" id="MobiDB-lite"/>
    </source>
</evidence>
<organism evidence="2 3">
    <name type="scientific">Glossina austeni</name>
    <name type="common">Savannah tsetse fly</name>
    <dbReference type="NCBI Taxonomy" id="7395"/>
    <lineage>
        <taxon>Eukaryota</taxon>
        <taxon>Metazoa</taxon>
        <taxon>Ecdysozoa</taxon>
        <taxon>Arthropoda</taxon>
        <taxon>Hexapoda</taxon>
        <taxon>Insecta</taxon>
        <taxon>Pterygota</taxon>
        <taxon>Neoptera</taxon>
        <taxon>Endopterygota</taxon>
        <taxon>Diptera</taxon>
        <taxon>Brachycera</taxon>
        <taxon>Muscomorpha</taxon>
        <taxon>Hippoboscoidea</taxon>
        <taxon>Glossinidae</taxon>
        <taxon>Glossina</taxon>
    </lineage>
</organism>
<evidence type="ECO:0000313" key="3">
    <source>
        <dbReference type="Proteomes" id="UP000078200"/>
    </source>
</evidence>
<dbReference type="AlphaFoldDB" id="A0A1A9VQ91"/>
<feature type="region of interest" description="Disordered" evidence="1">
    <location>
        <begin position="126"/>
        <end position="145"/>
    </location>
</feature>
<dbReference type="VEuPathDB" id="VectorBase:GAUT044133"/>
<protein>
    <submittedName>
        <fullName evidence="2">Uncharacterized protein</fullName>
    </submittedName>
</protein>
<evidence type="ECO:0000313" key="2">
    <source>
        <dbReference type="EnsemblMetazoa" id="GAUT044133-PA"/>
    </source>
</evidence>
<dbReference type="EnsemblMetazoa" id="GAUT044133-RA">
    <property type="protein sequence ID" value="GAUT044133-PA"/>
    <property type="gene ID" value="GAUT044133"/>
</dbReference>
<proteinExistence type="predicted"/>
<accession>A0A1A9VQ91</accession>
<sequence>MLTSSLLSSSIRIITITLQQLQLIRQQRRNQLQQQSALYNLPLLQPNVTKYQLPSLVAHPALTYKITDLVEEATNNVPEQQQFQKTAQQALRYHREVTAPCAAQATGSATIFQRNSCESSTFTLLQRQTAPATPKPSPTGQHRKGAYFTHFFPPKNGGSVRTQSRSSFWAHEFPVSGEGKGVLD</sequence>
<name>A0A1A9VQ91_GLOAU</name>
<reference evidence="2" key="1">
    <citation type="submission" date="2020-05" db="UniProtKB">
        <authorList>
            <consortium name="EnsemblMetazoa"/>
        </authorList>
    </citation>
    <scope>IDENTIFICATION</scope>
    <source>
        <strain evidence="2">TTRI</strain>
    </source>
</reference>
<dbReference type="Proteomes" id="UP000078200">
    <property type="component" value="Unassembled WGS sequence"/>
</dbReference>